<keyword evidence="13 14" id="KW-0961">Cell wall biogenesis/degradation</keyword>
<dbReference type="GO" id="GO:0008658">
    <property type="term" value="F:penicillin binding"/>
    <property type="evidence" value="ECO:0007669"/>
    <property type="project" value="InterPro"/>
</dbReference>
<dbReference type="Proteomes" id="UP000293433">
    <property type="component" value="Unassembled WGS sequence"/>
</dbReference>
<comment type="similarity">
    <text evidence="14">Belongs to the transpeptidase family. MrdA subfamily.</text>
</comment>
<dbReference type="Gene3D" id="3.40.710.10">
    <property type="entry name" value="DD-peptidase/beta-lactamase superfamily"/>
    <property type="match status" value="1"/>
</dbReference>
<dbReference type="RefSeq" id="WP_130479997.1">
    <property type="nucleotide sequence ID" value="NZ_SGWV01000001.1"/>
</dbReference>
<keyword evidence="9 14" id="KW-0133">Cell shape</keyword>
<dbReference type="GO" id="GO:0071555">
    <property type="term" value="P:cell wall organization"/>
    <property type="evidence" value="ECO:0007669"/>
    <property type="project" value="UniProtKB-KW"/>
</dbReference>
<evidence type="ECO:0000256" key="10">
    <source>
        <dbReference type="ARBA" id="ARBA00022984"/>
    </source>
</evidence>
<keyword evidence="18" id="KW-1185">Reference proteome</keyword>
<dbReference type="GO" id="GO:0006508">
    <property type="term" value="P:proteolysis"/>
    <property type="evidence" value="ECO:0007669"/>
    <property type="project" value="UniProtKB-KW"/>
</dbReference>
<keyword evidence="3 14" id="KW-1003">Cell membrane</keyword>
<keyword evidence="8 14" id="KW-0378">Hydrolase</keyword>
<comment type="caution">
    <text evidence="14">Lacks conserved residue(s) required for the propagation of feature annotation.</text>
</comment>
<keyword evidence="7 14" id="KW-0812">Transmembrane</keyword>
<evidence type="ECO:0000256" key="12">
    <source>
        <dbReference type="ARBA" id="ARBA00023136"/>
    </source>
</evidence>
<keyword evidence="6 14" id="KW-0645">Protease</keyword>
<dbReference type="EC" id="3.4.16.4" evidence="14"/>
<proteinExistence type="inferred from homology"/>
<dbReference type="Pfam" id="PF03717">
    <property type="entry name" value="PBP_dimer"/>
    <property type="match status" value="1"/>
</dbReference>
<keyword evidence="10 14" id="KW-0573">Peptidoglycan synthesis</keyword>
<dbReference type="SUPFAM" id="SSF56519">
    <property type="entry name" value="Penicillin binding protein dimerisation domain"/>
    <property type="match status" value="1"/>
</dbReference>
<dbReference type="Gene3D" id="3.90.1310.10">
    <property type="entry name" value="Penicillin-binding protein 2a (Domain 2)"/>
    <property type="match status" value="1"/>
</dbReference>
<evidence type="ECO:0000259" key="16">
    <source>
        <dbReference type="Pfam" id="PF03717"/>
    </source>
</evidence>
<dbReference type="AlphaFoldDB" id="A0A4Q7M6K9"/>
<feature type="active site" description="Acyl-ester intermediate" evidence="14">
    <location>
        <position position="330"/>
    </location>
</feature>
<keyword evidence="17" id="KW-0808">Transferase</keyword>
<keyword evidence="12 14" id="KW-0472">Membrane</keyword>
<evidence type="ECO:0000256" key="1">
    <source>
        <dbReference type="ARBA" id="ARBA00004167"/>
    </source>
</evidence>
<evidence type="ECO:0000256" key="3">
    <source>
        <dbReference type="ARBA" id="ARBA00022475"/>
    </source>
</evidence>
<evidence type="ECO:0000313" key="18">
    <source>
        <dbReference type="Proteomes" id="UP000293433"/>
    </source>
</evidence>
<keyword evidence="11 14" id="KW-1133">Transmembrane helix</keyword>
<dbReference type="InterPro" id="IPR012338">
    <property type="entry name" value="Beta-lactam/transpept-like"/>
</dbReference>
<dbReference type="GO" id="GO:0016740">
    <property type="term" value="F:transferase activity"/>
    <property type="evidence" value="ECO:0007669"/>
    <property type="project" value="UniProtKB-KW"/>
</dbReference>
<comment type="function">
    <text evidence="14">Catalyzes cross-linking of the peptidoglycan cell wall.</text>
</comment>
<dbReference type="GO" id="GO:0005886">
    <property type="term" value="C:plasma membrane"/>
    <property type="evidence" value="ECO:0007669"/>
    <property type="project" value="UniProtKB-SubCell"/>
</dbReference>
<name>A0A4Q7M6K9_9BURK</name>
<accession>A0A4Q7M6K9</accession>
<organism evidence="17 18">
    <name type="scientific">Sphaerotilus mobilis</name>
    <dbReference type="NCBI Taxonomy" id="47994"/>
    <lineage>
        <taxon>Bacteria</taxon>
        <taxon>Pseudomonadati</taxon>
        <taxon>Pseudomonadota</taxon>
        <taxon>Betaproteobacteria</taxon>
        <taxon>Burkholderiales</taxon>
        <taxon>Sphaerotilaceae</taxon>
        <taxon>Sphaerotilus</taxon>
    </lineage>
</organism>
<dbReference type="HAMAP" id="MF_02081">
    <property type="entry name" value="MrdA_transpept"/>
    <property type="match status" value="1"/>
</dbReference>
<evidence type="ECO:0000256" key="7">
    <source>
        <dbReference type="ARBA" id="ARBA00022692"/>
    </source>
</evidence>
<feature type="domain" description="Penicillin-binding protein dimerisation" evidence="16">
    <location>
        <begin position="61"/>
        <end position="239"/>
    </location>
</feature>
<dbReference type="Gene3D" id="3.30.1390.30">
    <property type="entry name" value="Penicillin-binding protein 2a, domain 3"/>
    <property type="match status" value="1"/>
</dbReference>
<keyword evidence="5 14" id="KW-0121">Carboxypeptidase</keyword>
<dbReference type="OrthoDB" id="9789078at2"/>
<dbReference type="GO" id="GO:0009252">
    <property type="term" value="P:peptidoglycan biosynthetic process"/>
    <property type="evidence" value="ECO:0007669"/>
    <property type="project" value="UniProtKB-UniRule"/>
</dbReference>
<dbReference type="Pfam" id="PF00905">
    <property type="entry name" value="Transpeptidase"/>
    <property type="match status" value="1"/>
</dbReference>
<dbReference type="EMBL" id="SGWV01000001">
    <property type="protein sequence ID" value="RZS63324.1"/>
    <property type="molecule type" value="Genomic_DNA"/>
</dbReference>
<evidence type="ECO:0000256" key="8">
    <source>
        <dbReference type="ARBA" id="ARBA00022801"/>
    </source>
</evidence>
<dbReference type="SUPFAM" id="SSF56601">
    <property type="entry name" value="beta-lactamase/transpeptidase-like"/>
    <property type="match status" value="1"/>
</dbReference>
<dbReference type="InterPro" id="IPR050515">
    <property type="entry name" value="Beta-lactam/transpept"/>
</dbReference>
<dbReference type="InterPro" id="IPR001460">
    <property type="entry name" value="PCN-bd_Tpept"/>
</dbReference>
<protein>
    <recommendedName>
        <fullName evidence="14">Peptidoglycan D,D-transpeptidase MrdA</fullName>
        <ecNumber evidence="14">3.4.16.4</ecNumber>
    </recommendedName>
    <alternativeName>
        <fullName evidence="14">Penicillin-binding protein 2</fullName>
        <shortName evidence="14">PBP-2</shortName>
    </alternativeName>
</protein>
<keyword evidence="4 14" id="KW-0997">Cell inner membrane</keyword>
<dbReference type="GO" id="GO:0008360">
    <property type="term" value="P:regulation of cell shape"/>
    <property type="evidence" value="ECO:0007669"/>
    <property type="project" value="UniProtKB-KW"/>
</dbReference>
<gene>
    <name evidence="14" type="primary">mrdA</name>
    <name evidence="17" type="ORF">EV685_0040</name>
</gene>
<evidence type="ECO:0000256" key="6">
    <source>
        <dbReference type="ARBA" id="ARBA00022670"/>
    </source>
</evidence>
<dbReference type="UniPathway" id="UPA00219"/>
<comment type="caution">
    <text evidence="17">The sequence shown here is derived from an EMBL/GenBank/DDBJ whole genome shotgun (WGS) entry which is preliminary data.</text>
</comment>
<dbReference type="InterPro" id="IPR017790">
    <property type="entry name" value="Penicillin-binding_protein_2"/>
</dbReference>
<dbReference type="PANTHER" id="PTHR30627:SF2">
    <property type="entry name" value="PEPTIDOGLYCAN D,D-TRANSPEPTIDASE MRDA"/>
    <property type="match status" value="1"/>
</dbReference>
<reference evidence="17 18" key="1">
    <citation type="submission" date="2019-02" db="EMBL/GenBank/DDBJ databases">
        <title>Genomic Encyclopedia of Type Strains, Phase IV (KMG-IV): sequencing the most valuable type-strain genomes for metagenomic binning, comparative biology and taxonomic classification.</title>
        <authorList>
            <person name="Goeker M."/>
        </authorList>
    </citation>
    <scope>NUCLEOTIDE SEQUENCE [LARGE SCALE GENOMIC DNA]</scope>
    <source>
        <strain evidence="17 18">DSM 10617</strain>
    </source>
</reference>
<evidence type="ECO:0000259" key="15">
    <source>
        <dbReference type="Pfam" id="PF00905"/>
    </source>
</evidence>
<comment type="subcellular location">
    <subcellularLocation>
        <location evidence="14">Cell inner membrane</location>
        <topology evidence="14">Single-pass membrane protein</topology>
    </subcellularLocation>
    <subcellularLocation>
        <location evidence="2">Cell membrane</location>
    </subcellularLocation>
    <subcellularLocation>
        <location evidence="1">Membrane</location>
        <topology evidence="1">Single-pass membrane protein</topology>
    </subcellularLocation>
</comment>
<feature type="transmembrane region" description="Helical" evidence="14">
    <location>
        <begin position="18"/>
        <end position="37"/>
    </location>
</feature>
<evidence type="ECO:0000256" key="13">
    <source>
        <dbReference type="ARBA" id="ARBA00023316"/>
    </source>
</evidence>
<evidence type="ECO:0000256" key="4">
    <source>
        <dbReference type="ARBA" id="ARBA00022519"/>
    </source>
</evidence>
<evidence type="ECO:0000256" key="11">
    <source>
        <dbReference type="ARBA" id="ARBA00022989"/>
    </source>
</evidence>
<evidence type="ECO:0000256" key="9">
    <source>
        <dbReference type="ARBA" id="ARBA00022960"/>
    </source>
</evidence>
<evidence type="ECO:0000256" key="2">
    <source>
        <dbReference type="ARBA" id="ARBA00004236"/>
    </source>
</evidence>
<dbReference type="GO" id="GO:0071972">
    <property type="term" value="F:peptidoglycan L,D-transpeptidase activity"/>
    <property type="evidence" value="ECO:0007669"/>
    <property type="project" value="TreeGrafter"/>
</dbReference>
<dbReference type="NCBIfam" id="TIGR03423">
    <property type="entry name" value="pbp2_mrdA"/>
    <property type="match status" value="1"/>
</dbReference>
<dbReference type="InterPro" id="IPR036138">
    <property type="entry name" value="PBP_dimer_sf"/>
</dbReference>
<sequence>MIELRNVEQELEGFRTRLIVAALVVLGCFGLLVIRLVHLQIFTHEELATQAENNRIAVVPIVPNRGLIVDRNGVVLADNYSAYTLEINRSQLGEPLEVVIDQLAEVVEIQPRDRRRFRRLMEDSKSFESLPIRTKLSDAEVARFTAQRYRFPGVEIKARLFRNYPYGELASHVLGYIGRINQAEKAAMDEWSEEDYANYRGTEVIGKLGIEQRYERELHGITGVEEVETSAGGRPVRRLRSEPSSPGNTVRLSLDIKLQALVERLYGDRRGALVAIDPRNGEVLAFVSKPTFDPNLFVDGIDQDSWKELNESIDKPLLNRALKGTYPPGSTFKPFMAIAALNSGKRSATQVINDSGSFMFGNHRFRSHGDSGLGPVDMVKSIVLSSNVYYYSLANEMGVDLMHQQLAPFSFGRRTGIDLDGEATGDLPSTEWKRRKYKRPDQQRWYAGETISLGIGQGYNNFTMLQMAHAMATLVSGGQRHEPRLVSDIENVVSHERRPPPREPLEALALKPEHVEVIRRALHGVTVEGTSTRVFAGAPYASGGKTGTAQAKSVGQNEKYNAARMDEYVRDHSLYTAFAPLDQPTVALAVIVENAGFGAEAAAPIARRVLDYLLTGQYPSEEDIELTRIGKAGAPLGRARLASEVPLPTLMNAGIATPVAASDAASGAAPASAASATPRPR</sequence>
<comment type="catalytic activity">
    <reaction evidence="14">
        <text>Preferential cleavage: (Ac)2-L-Lys-D-Ala-|-D-Ala. Also transpeptidation of peptidyl-alanyl moieties that are N-acyl substituents of D-alanine.</text>
        <dbReference type="EC" id="3.4.16.4"/>
    </reaction>
</comment>
<evidence type="ECO:0000256" key="14">
    <source>
        <dbReference type="HAMAP-Rule" id="MF_02081"/>
    </source>
</evidence>
<dbReference type="InterPro" id="IPR005311">
    <property type="entry name" value="PBP_dimer"/>
</dbReference>
<evidence type="ECO:0000256" key="5">
    <source>
        <dbReference type="ARBA" id="ARBA00022645"/>
    </source>
</evidence>
<evidence type="ECO:0000313" key="17">
    <source>
        <dbReference type="EMBL" id="RZS63324.1"/>
    </source>
</evidence>
<comment type="pathway">
    <text evidence="14">Cell wall biogenesis; peptidoglycan biosynthesis.</text>
</comment>
<dbReference type="GO" id="GO:0009002">
    <property type="term" value="F:serine-type D-Ala-D-Ala carboxypeptidase activity"/>
    <property type="evidence" value="ECO:0007669"/>
    <property type="project" value="UniProtKB-UniRule"/>
</dbReference>
<feature type="domain" description="Penicillin-binding protein transpeptidase" evidence="15">
    <location>
        <begin position="271"/>
        <end position="610"/>
    </location>
</feature>
<dbReference type="PROSITE" id="PS51257">
    <property type="entry name" value="PROKAR_LIPOPROTEIN"/>
    <property type="match status" value="1"/>
</dbReference>
<dbReference type="PANTHER" id="PTHR30627">
    <property type="entry name" value="PEPTIDOGLYCAN D,D-TRANSPEPTIDASE"/>
    <property type="match status" value="1"/>
</dbReference>